<gene>
    <name evidence="2" type="ORF">TRUGW13939_05911</name>
</gene>
<dbReference type="RefSeq" id="XP_035344962.1">
    <property type="nucleotide sequence ID" value="XM_035489069.1"/>
</dbReference>
<dbReference type="OrthoDB" id="4504900at2759"/>
<sequence>MTLGAGEEQNHPRTSIPGGTSAFPTPANNTDGGSGIGDKGFHKGGGRAVSSTGHGLGHTPSPNPAASFGNYLGLSQQKEAAGNNAARQFAEAGGYNRTTSTGEPTCATEDHSFMRHKPGCPETLTGTEFLKGVIGRITKYDRGE</sequence>
<reference evidence="3" key="1">
    <citation type="submission" date="2020-06" db="EMBL/GenBank/DDBJ databases">
        <title>A chromosome-scale genome assembly of Talaromyces rugulosus W13939.</title>
        <authorList>
            <person name="Wang B."/>
            <person name="Guo L."/>
            <person name="Ye K."/>
            <person name="Wang L."/>
        </authorList>
    </citation>
    <scope>NUCLEOTIDE SEQUENCE [LARGE SCALE GENOMIC DNA]</scope>
    <source>
        <strain evidence="3">W13939</strain>
    </source>
</reference>
<protein>
    <submittedName>
        <fullName evidence="2">Uncharacterized protein</fullName>
    </submittedName>
</protein>
<feature type="region of interest" description="Disordered" evidence="1">
    <location>
        <begin position="1"/>
        <end position="72"/>
    </location>
</feature>
<dbReference type="AlphaFoldDB" id="A0A7H8QXE5"/>
<evidence type="ECO:0000313" key="2">
    <source>
        <dbReference type="EMBL" id="QKX58784.1"/>
    </source>
</evidence>
<evidence type="ECO:0000313" key="3">
    <source>
        <dbReference type="Proteomes" id="UP000509510"/>
    </source>
</evidence>
<keyword evidence="3" id="KW-1185">Reference proteome</keyword>
<evidence type="ECO:0000256" key="1">
    <source>
        <dbReference type="SAM" id="MobiDB-lite"/>
    </source>
</evidence>
<proteinExistence type="predicted"/>
<name>A0A7H8QXE5_TALRU</name>
<dbReference type="EMBL" id="CP055900">
    <property type="protein sequence ID" value="QKX58784.1"/>
    <property type="molecule type" value="Genomic_DNA"/>
</dbReference>
<dbReference type="KEGG" id="trg:TRUGW13939_05911"/>
<dbReference type="Proteomes" id="UP000509510">
    <property type="component" value="Chromosome III"/>
</dbReference>
<dbReference type="GeneID" id="55993408"/>
<accession>A0A7H8QXE5</accession>
<organism evidence="2 3">
    <name type="scientific">Talaromyces rugulosus</name>
    <name type="common">Penicillium rugulosum</name>
    <dbReference type="NCBI Taxonomy" id="121627"/>
    <lineage>
        <taxon>Eukaryota</taxon>
        <taxon>Fungi</taxon>
        <taxon>Dikarya</taxon>
        <taxon>Ascomycota</taxon>
        <taxon>Pezizomycotina</taxon>
        <taxon>Eurotiomycetes</taxon>
        <taxon>Eurotiomycetidae</taxon>
        <taxon>Eurotiales</taxon>
        <taxon>Trichocomaceae</taxon>
        <taxon>Talaromyces</taxon>
        <taxon>Talaromyces sect. Islandici</taxon>
    </lineage>
</organism>
<feature type="compositionally biased region" description="Polar residues" evidence="1">
    <location>
        <begin position="22"/>
        <end position="31"/>
    </location>
</feature>